<evidence type="ECO:0000313" key="6">
    <source>
        <dbReference type="Proteomes" id="UP000070700"/>
    </source>
</evidence>
<dbReference type="InterPro" id="IPR050327">
    <property type="entry name" value="Proton-linked_MCT"/>
</dbReference>
<dbReference type="PANTHER" id="PTHR11360:SF177">
    <property type="entry name" value="RIBOFLAVIN TRANSPORTER MCH5"/>
    <property type="match status" value="1"/>
</dbReference>
<feature type="transmembrane region" description="Helical" evidence="3">
    <location>
        <begin position="144"/>
        <end position="165"/>
    </location>
</feature>
<comment type="similarity">
    <text evidence="2">Belongs to the major facilitator superfamily. Monocarboxylate porter (TC 2.A.1.13) family.</text>
</comment>
<feature type="transmembrane region" description="Helical" evidence="3">
    <location>
        <begin position="350"/>
        <end position="373"/>
    </location>
</feature>
<dbReference type="InterPro" id="IPR020846">
    <property type="entry name" value="MFS_dom"/>
</dbReference>
<dbReference type="AlphaFoldDB" id="A0A132B654"/>
<feature type="transmembrane region" description="Helical" evidence="3">
    <location>
        <begin position="319"/>
        <end position="338"/>
    </location>
</feature>
<proteinExistence type="inferred from homology"/>
<dbReference type="GO" id="GO:0016020">
    <property type="term" value="C:membrane"/>
    <property type="evidence" value="ECO:0007669"/>
    <property type="project" value="UniProtKB-SubCell"/>
</dbReference>
<evidence type="ECO:0000256" key="2">
    <source>
        <dbReference type="ARBA" id="ARBA00006727"/>
    </source>
</evidence>
<keyword evidence="6" id="KW-1185">Reference proteome</keyword>
<feature type="domain" description="Major facilitator superfamily (MFS) profile" evidence="4">
    <location>
        <begin position="254"/>
        <end position="446"/>
    </location>
</feature>
<dbReference type="GO" id="GO:0022857">
    <property type="term" value="F:transmembrane transporter activity"/>
    <property type="evidence" value="ECO:0007669"/>
    <property type="project" value="InterPro"/>
</dbReference>
<evidence type="ECO:0000256" key="1">
    <source>
        <dbReference type="ARBA" id="ARBA00004141"/>
    </source>
</evidence>
<evidence type="ECO:0000313" key="5">
    <source>
        <dbReference type="EMBL" id="KUJ07882.1"/>
    </source>
</evidence>
<feature type="transmembrane region" description="Helical" evidence="3">
    <location>
        <begin position="210"/>
        <end position="234"/>
    </location>
</feature>
<dbReference type="InterPro" id="IPR036259">
    <property type="entry name" value="MFS_trans_sf"/>
</dbReference>
<dbReference type="RefSeq" id="XP_018062237.1">
    <property type="nucleotide sequence ID" value="XM_018206952.1"/>
</dbReference>
<accession>A0A132B654</accession>
<feature type="transmembrane region" description="Helical" evidence="3">
    <location>
        <begin position="121"/>
        <end position="138"/>
    </location>
</feature>
<dbReference type="PROSITE" id="PS50850">
    <property type="entry name" value="MFS"/>
    <property type="match status" value="1"/>
</dbReference>
<feature type="transmembrane region" description="Helical" evidence="3">
    <location>
        <begin position="385"/>
        <end position="407"/>
    </location>
</feature>
<keyword evidence="3" id="KW-0812">Transmembrane</keyword>
<dbReference type="KEGG" id="psco:LY89DRAFT_353952"/>
<dbReference type="EMBL" id="KQ947438">
    <property type="protein sequence ID" value="KUJ07882.1"/>
    <property type="molecule type" value="Genomic_DNA"/>
</dbReference>
<dbReference type="PANTHER" id="PTHR11360">
    <property type="entry name" value="MONOCARBOXYLATE TRANSPORTER"/>
    <property type="match status" value="1"/>
</dbReference>
<dbReference type="Pfam" id="PF07690">
    <property type="entry name" value="MFS_1"/>
    <property type="match status" value="1"/>
</dbReference>
<dbReference type="GeneID" id="28816678"/>
<evidence type="ECO:0000256" key="3">
    <source>
        <dbReference type="SAM" id="Phobius"/>
    </source>
</evidence>
<dbReference type="Gene3D" id="1.20.1250.20">
    <property type="entry name" value="MFS general substrate transporter like domains"/>
    <property type="match status" value="2"/>
</dbReference>
<organism evidence="5 6">
    <name type="scientific">Mollisia scopiformis</name>
    <name type="common">Conifer needle endophyte fungus</name>
    <name type="synonym">Phialocephala scopiformis</name>
    <dbReference type="NCBI Taxonomy" id="149040"/>
    <lineage>
        <taxon>Eukaryota</taxon>
        <taxon>Fungi</taxon>
        <taxon>Dikarya</taxon>
        <taxon>Ascomycota</taxon>
        <taxon>Pezizomycotina</taxon>
        <taxon>Leotiomycetes</taxon>
        <taxon>Helotiales</taxon>
        <taxon>Mollisiaceae</taxon>
        <taxon>Mollisia</taxon>
    </lineage>
</organism>
<gene>
    <name evidence="5" type="ORF">LY89DRAFT_353952</name>
</gene>
<sequence length="446" mass="48584">MVNKHRITPTFSVRDVEVANISVDDSSGVDDSTVGSTSETNPFPDGGLAAWTCVLGSFFALFCTFGWLNALGLFQTYYERTLLITQSASTISWIFTLQLFFMWAGGAVFGRIIDTYGTHHVAIPCAIGCALFVFMINICDQYYQLILVQGVGFGVSAAGLFSCATTSVGQYFDKRKALALGIALSGSSTGGFVHPLYLQRLIDHFGFKQAIRWASLVIAVSGALACMLMSARLPRKKWDKNLSFIDFSLFKRSTFTMYCIGTFFVTWGLFAPWSYLPSMSLRHGFSEGTAIYTIVLLNAASTIGRILPAHLADRLGRFNLVSIITILNAACLLGFWYPLEISTTTAHVQILAFGALYGFTSGAFIGIMMSCVAELGQVETLGQRFGTYQFVVGVGSLTGLPIQGALIPADNHGFRYLILFSGSCMVVGAGFICTARMLRKSRSWKA</sequence>
<dbReference type="InterPro" id="IPR011701">
    <property type="entry name" value="MFS"/>
</dbReference>
<comment type="subcellular location">
    <subcellularLocation>
        <location evidence="1">Membrane</location>
        <topology evidence="1">Multi-pass membrane protein</topology>
    </subcellularLocation>
</comment>
<dbReference type="SUPFAM" id="SSF103473">
    <property type="entry name" value="MFS general substrate transporter"/>
    <property type="match status" value="1"/>
</dbReference>
<keyword evidence="3" id="KW-1133">Transmembrane helix</keyword>
<feature type="transmembrane region" description="Helical" evidence="3">
    <location>
        <begin position="48"/>
        <end position="70"/>
    </location>
</feature>
<dbReference type="InParanoid" id="A0A132B654"/>
<reference evidence="5 6" key="1">
    <citation type="submission" date="2015-10" db="EMBL/GenBank/DDBJ databases">
        <title>Full genome of DAOMC 229536 Phialocephala scopiformis, a fungal endophyte of spruce producing the potent anti-insectan compound rugulosin.</title>
        <authorList>
            <consortium name="DOE Joint Genome Institute"/>
            <person name="Walker A.K."/>
            <person name="Frasz S.L."/>
            <person name="Seifert K.A."/>
            <person name="Miller J.D."/>
            <person name="Mondo S.J."/>
            <person name="Labutti K."/>
            <person name="Lipzen A."/>
            <person name="Dockter R."/>
            <person name="Kennedy M."/>
            <person name="Grigoriev I.V."/>
            <person name="Spatafora J.W."/>
        </authorList>
    </citation>
    <scope>NUCLEOTIDE SEQUENCE [LARGE SCALE GENOMIC DNA]</scope>
    <source>
        <strain evidence="5 6">CBS 120377</strain>
    </source>
</reference>
<feature type="transmembrane region" description="Helical" evidence="3">
    <location>
        <begin position="288"/>
        <end position="307"/>
    </location>
</feature>
<evidence type="ECO:0000259" key="4">
    <source>
        <dbReference type="PROSITE" id="PS50850"/>
    </source>
</evidence>
<name>A0A132B654_MOLSC</name>
<feature type="transmembrane region" description="Helical" evidence="3">
    <location>
        <begin position="177"/>
        <end position="198"/>
    </location>
</feature>
<dbReference type="Proteomes" id="UP000070700">
    <property type="component" value="Unassembled WGS sequence"/>
</dbReference>
<protein>
    <submittedName>
        <fullName evidence="5">MFS general substrate transporter</fullName>
    </submittedName>
</protein>
<feature type="transmembrane region" description="Helical" evidence="3">
    <location>
        <begin position="90"/>
        <end position="109"/>
    </location>
</feature>
<feature type="transmembrane region" description="Helical" evidence="3">
    <location>
        <begin position="413"/>
        <end position="435"/>
    </location>
</feature>
<keyword evidence="3" id="KW-0472">Membrane</keyword>
<feature type="transmembrane region" description="Helical" evidence="3">
    <location>
        <begin position="255"/>
        <end position="276"/>
    </location>
</feature>
<dbReference type="OrthoDB" id="5667at2759"/>